<protein>
    <recommendedName>
        <fullName evidence="1">HAT C-terminal dimerisation domain-containing protein</fullName>
    </recommendedName>
</protein>
<dbReference type="CTD" id="20198417"/>
<dbReference type="AlphaFoldDB" id="T1EPB7"/>
<keyword evidence="4" id="KW-1185">Reference proteome</keyword>
<evidence type="ECO:0000313" key="3">
    <source>
        <dbReference type="EnsemblMetazoa" id="HelroP159698"/>
    </source>
</evidence>
<dbReference type="HOGENOM" id="CLU_080260_0_0_1"/>
<reference evidence="2 4" key="2">
    <citation type="journal article" date="2013" name="Nature">
        <title>Insights into bilaterian evolution from three spiralian genomes.</title>
        <authorList>
            <person name="Simakov O."/>
            <person name="Marletaz F."/>
            <person name="Cho S.J."/>
            <person name="Edsinger-Gonzales E."/>
            <person name="Havlak P."/>
            <person name="Hellsten U."/>
            <person name="Kuo D.H."/>
            <person name="Larsson T."/>
            <person name="Lv J."/>
            <person name="Arendt D."/>
            <person name="Savage R."/>
            <person name="Osoegawa K."/>
            <person name="de Jong P."/>
            <person name="Grimwood J."/>
            <person name="Chapman J.A."/>
            <person name="Shapiro H."/>
            <person name="Aerts A."/>
            <person name="Otillar R.P."/>
            <person name="Terry A.Y."/>
            <person name="Boore J.L."/>
            <person name="Grigoriev I.V."/>
            <person name="Lindberg D.R."/>
            <person name="Seaver E.C."/>
            <person name="Weisblat D.A."/>
            <person name="Putnam N.H."/>
            <person name="Rokhsar D.S."/>
        </authorList>
    </citation>
    <scope>NUCLEOTIDE SEQUENCE</scope>
</reference>
<dbReference type="InterPro" id="IPR052717">
    <property type="entry name" value="Vacuolar_transposase_reg"/>
</dbReference>
<dbReference type="InParanoid" id="T1EPB7"/>
<dbReference type="SUPFAM" id="SSF53098">
    <property type="entry name" value="Ribonuclease H-like"/>
    <property type="match status" value="1"/>
</dbReference>
<name>T1EPB7_HELRO</name>
<dbReference type="EnsemblMetazoa" id="HelroT159698">
    <property type="protein sequence ID" value="HelroP159698"/>
    <property type="gene ID" value="HelroG159698"/>
</dbReference>
<feature type="domain" description="HAT C-terminal dimerisation" evidence="1">
    <location>
        <begin position="168"/>
        <end position="220"/>
    </location>
</feature>
<organism evidence="3 4">
    <name type="scientific">Helobdella robusta</name>
    <name type="common">Californian leech</name>
    <dbReference type="NCBI Taxonomy" id="6412"/>
    <lineage>
        <taxon>Eukaryota</taxon>
        <taxon>Metazoa</taxon>
        <taxon>Spiralia</taxon>
        <taxon>Lophotrochozoa</taxon>
        <taxon>Annelida</taxon>
        <taxon>Clitellata</taxon>
        <taxon>Hirudinea</taxon>
        <taxon>Rhynchobdellida</taxon>
        <taxon>Glossiphoniidae</taxon>
        <taxon>Helobdella</taxon>
    </lineage>
</organism>
<dbReference type="InterPro" id="IPR012337">
    <property type="entry name" value="RNaseH-like_sf"/>
</dbReference>
<dbReference type="RefSeq" id="XP_009009813.1">
    <property type="nucleotide sequence ID" value="XM_009011565.1"/>
</dbReference>
<evidence type="ECO:0000313" key="4">
    <source>
        <dbReference type="Proteomes" id="UP000015101"/>
    </source>
</evidence>
<dbReference type="OrthoDB" id="6097333at2759"/>
<dbReference type="EMBL" id="AMQM01000312">
    <property type="status" value="NOT_ANNOTATED_CDS"/>
    <property type="molecule type" value="Genomic_DNA"/>
</dbReference>
<dbReference type="EMBL" id="KB095811">
    <property type="protein sequence ID" value="ESO13093.1"/>
    <property type="molecule type" value="Genomic_DNA"/>
</dbReference>
<proteinExistence type="predicted"/>
<dbReference type="Pfam" id="PF05699">
    <property type="entry name" value="Dimer_Tnp_hAT"/>
    <property type="match status" value="1"/>
</dbReference>
<sequence>MAESEEIQRHLREKTGRFILKAPTNLKSEIWQKFHMVFQKKENDDSEIPVNYYCACIKCNKISAEEKKFKRNLMADLDVWMMTELDLVANKMCQRRHAAGMESRVAGTSAQQDVEDDYTQPTKKARFDPFADLRDGCSSSTSKISTAELSGHEELARYKALNVPANHKSLLAYWQDNSKDFILLSNVARRVLCISASSTQSERDFSSVGRTVTDARSSLSARKCDYFTSVFYYTYDLVFLSSAFQISFVKICLFGKIATRADGSWVGSGRVGLKSCIFRRVGLGWVELSDGLAHYKSVMTST</sequence>
<accession>T1EPB7</accession>
<dbReference type="Proteomes" id="UP000015101">
    <property type="component" value="Unassembled WGS sequence"/>
</dbReference>
<dbReference type="GO" id="GO:0046983">
    <property type="term" value="F:protein dimerization activity"/>
    <property type="evidence" value="ECO:0007669"/>
    <property type="project" value="InterPro"/>
</dbReference>
<dbReference type="PANTHER" id="PTHR46169:SF29">
    <property type="entry name" value="DNA REPLICATION-RELATED ELEMENT FACTOR, ISOFORM A"/>
    <property type="match status" value="1"/>
</dbReference>
<reference evidence="3" key="3">
    <citation type="submission" date="2015-06" db="UniProtKB">
        <authorList>
            <consortium name="EnsemblMetazoa"/>
        </authorList>
    </citation>
    <scope>IDENTIFICATION</scope>
</reference>
<dbReference type="InterPro" id="IPR008906">
    <property type="entry name" value="HATC_C_dom"/>
</dbReference>
<dbReference type="GeneID" id="20198417"/>
<evidence type="ECO:0000259" key="1">
    <source>
        <dbReference type="Pfam" id="PF05699"/>
    </source>
</evidence>
<evidence type="ECO:0000313" key="2">
    <source>
        <dbReference type="EMBL" id="ESO13093.1"/>
    </source>
</evidence>
<dbReference type="PANTHER" id="PTHR46169">
    <property type="entry name" value="DNA REPLICATION-RELATED ELEMENT FACTOR, ISOFORM A"/>
    <property type="match status" value="1"/>
</dbReference>
<gene>
    <name evidence="3" type="primary">20198417</name>
    <name evidence="2" type="ORF">HELRODRAFT_159698</name>
</gene>
<reference evidence="4" key="1">
    <citation type="submission" date="2012-12" db="EMBL/GenBank/DDBJ databases">
        <authorList>
            <person name="Hellsten U."/>
            <person name="Grimwood J."/>
            <person name="Chapman J.A."/>
            <person name="Shapiro H."/>
            <person name="Aerts A."/>
            <person name="Otillar R.P."/>
            <person name="Terry A.Y."/>
            <person name="Boore J.L."/>
            <person name="Simakov O."/>
            <person name="Marletaz F."/>
            <person name="Cho S.-J."/>
            <person name="Edsinger-Gonzales E."/>
            <person name="Havlak P."/>
            <person name="Kuo D.-H."/>
            <person name="Larsson T."/>
            <person name="Lv J."/>
            <person name="Arendt D."/>
            <person name="Savage R."/>
            <person name="Osoegawa K."/>
            <person name="de Jong P."/>
            <person name="Lindberg D.R."/>
            <person name="Seaver E.C."/>
            <person name="Weisblat D.A."/>
            <person name="Putnam N.H."/>
            <person name="Grigoriev I.V."/>
            <person name="Rokhsar D.S."/>
        </authorList>
    </citation>
    <scope>NUCLEOTIDE SEQUENCE</scope>
</reference>
<dbReference type="KEGG" id="hro:HELRODRAFT_159698"/>